<keyword evidence="2" id="KW-1185">Reference proteome</keyword>
<protein>
    <recommendedName>
        <fullName evidence="3">Polyketide cyclase</fullName>
    </recommendedName>
</protein>
<gene>
    <name evidence="1" type="ORF">N801_05260</name>
</gene>
<dbReference type="Proteomes" id="UP000030013">
    <property type="component" value="Unassembled WGS sequence"/>
</dbReference>
<dbReference type="EMBL" id="AVPL01000001">
    <property type="protein sequence ID" value="KGN43135.1"/>
    <property type="molecule type" value="Genomic_DNA"/>
</dbReference>
<name>A0A0A0K0C0_9MICO</name>
<evidence type="ECO:0000313" key="1">
    <source>
        <dbReference type="EMBL" id="KGN43135.1"/>
    </source>
</evidence>
<dbReference type="Gene3D" id="3.30.530.20">
    <property type="match status" value="1"/>
</dbReference>
<accession>A0A0A0K0C0</accession>
<comment type="caution">
    <text evidence="1">The sequence shown here is derived from an EMBL/GenBank/DDBJ whole genome shotgun (WGS) entry which is preliminary data.</text>
</comment>
<dbReference type="OrthoDB" id="3255669at2"/>
<evidence type="ECO:0000313" key="2">
    <source>
        <dbReference type="Proteomes" id="UP000030013"/>
    </source>
</evidence>
<reference evidence="1 2" key="1">
    <citation type="submission" date="2013-08" db="EMBL/GenBank/DDBJ databases">
        <title>The genome sequence of Knoellia aerolata.</title>
        <authorList>
            <person name="Zhu W."/>
            <person name="Wang G."/>
        </authorList>
    </citation>
    <scope>NUCLEOTIDE SEQUENCE [LARGE SCALE GENOMIC DNA]</scope>
    <source>
        <strain evidence="1 2">DSM 18566</strain>
    </source>
</reference>
<dbReference type="SUPFAM" id="SSF55961">
    <property type="entry name" value="Bet v1-like"/>
    <property type="match status" value="1"/>
</dbReference>
<organism evidence="1 2">
    <name type="scientific">Knoellia aerolata DSM 18566</name>
    <dbReference type="NCBI Taxonomy" id="1385519"/>
    <lineage>
        <taxon>Bacteria</taxon>
        <taxon>Bacillati</taxon>
        <taxon>Actinomycetota</taxon>
        <taxon>Actinomycetes</taxon>
        <taxon>Micrococcales</taxon>
        <taxon>Intrasporangiaceae</taxon>
        <taxon>Knoellia</taxon>
    </lineage>
</organism>
<dbReference type="STRING" id="1385519.N801_05260"/>
<proteinExistence type="predicted"/>
<dbReference type="InterPro" id="IPR023393">
    <property type="entry name" value="START-like_dom_sf"/>
</dbReference>
<dbReference type="RefSeq" id="WP_052112461.1">
    <property type="nucleotide sequence ID" value="NZ_AVPL01000001.1"/>
</dbReference>
<evidence type="ECO:0008006" key="3">
    <source>
        <dbReference type="Google" id="ProtNLM"/>
    </source>
</evidence>
<dbReference type="eggNOG" id="COG3832">
    <property type="taxonomic scope" value="Bacteria"/>
</dbReference>
<dbReference type="AlphaFoldDB" id="A0A0A0K0C0"/>
<sequence length="213" mass="23674">MHANRRFGALLAATTAYAVLLRWGTTSGSTFQERRCGLPGDELIAHPTLVTNHAATIAAPPERVWPWLSQLGWHRGGWYTPRWVDRLLFPGNWPSAERLDPALVRELRPGDTVPDGPPGTAEFVVERAEAPSVLVLHSRTHLPPGWAERFGAELDWVWTFSLTPTGNGTRLLIRNRGWVTPPWLDLAYRAIVVPADHVMAQGMLKGLASRATR</sequence>